<evidence type="ECO:0000256" key="1">
    <source>
        <dbReference type="SAM" id="MobiDB-lite"/>
    </source>
</evidence>
<accession>A0A1H0X3G2</accession>
<sequence length="698" mass="72053">MPGDLGGPDTRTWRWEQALNIFSDGYGHPTVAQRETVIGTTWLKWSTHQVRRGPNNHLPTSLVYAESLTWYQSTYAVADATPEVEEALKNFAKNSGSILDSLLADTNTVAKRATFTPASDGLQGVSELLTKTVVPKLEEWRNKTGHHGDAYQGQGADGFWQVLDGLVYKCRNLAEQLSPGRPTWEVLRETQEYLRQAAVLLEQQGRQKWLSSASTSYDTGLSFRVEAPAAELAWPAGVVRAIWTSPKLKADIAKSRVNRDREHLDHGDAMPKSDILGGKLNEAGPWQRLEEAAKKVWAEHLATTLDSAAASAVGLLTASHQMAHPYFRPITTPVEFNRTGADPGPGTGPGGGAGGGGPNSGGGSGTGGGDGSTGGSGSNNPGGGPPPPPPLPPPPGGNKGPSVVNGGGSGSGSGGGQNPLLNGGDRSLKVPSGSYVGPTGAIIGPNGKPVLDRNGKPVIVPRGSRVDSNGNVVGPRGDAQLDEKDRLRKPYDVDPSVVSGGNGSSELQRYLDSLRRAPAPPSPVRSPELPPLTMSKYDPIVHNGPGSFGSGLVGASGIPAPNTMSQDWKPSPPSGTPESSSSPKGTTGIGAGPGTGPGAGGTGGTGGVPFYPPTAGGMGGAGVGGQDQKGERDRTTWLAEDEETWGTDPAVAPGVLGRRKRRQQARSSTVHVRGGDVERDHAFGSGSGTAGQGAGTTI</sequence>
<organism evidence="2 3">
    <name type="scientific">Lentzea jiangxiensis</name>
    <dbReference type="NCBI Taxonomy" id="641025"/>
    <lineage>
        <taxon>Bacteria</taxon>
        <taxon>Bacillati</taxon>
        <taxon>Actinomycetota</taxon>
        <taxon>Actinomycetes</taxon>
        <taxon>Pseudonocardiales</taxon>
        <taxon>Pseudonocardiaceae</taxon>
        <taxon>Lentzea</taxon>
    </lineage>
</organism>
<proteinExistence type="predicted"/>
<keyword evidence="3" id="KW-1185">Reference proteome</keyword>
<feature type="compositionally biased region" description="Gly residues" evidence="1">
    <location>
        <begin position="616"/>
        <end position="627"/>
    </location>
</feature>
<dbReference type="EMBL" id="FNIX01000031">
    <property type="protein sequence ID" value="SDP97452.1"/>
    <property type="molecule type" value="Genomic_DNA"/>
</dbReference>
<evidence type="ECO:0000313" key="3">
    <source>
        <dbReference type="Proteomes" id="UP000199691"/>
    </source>
</evidence>
<feature type="region of interest" description="Disordered" evidence="1">
    <location>
        <begin position="333"/>
        <end position="698"/>
    </location>
</feature>
<feature type="compositionally biased region" description="Gly residues" evidence="1">
    <location>
        <begin position="587"/>
        <end position="607"/>
    </location>
</feature>
<feature type="compositionally biased region" description="Basic and acidic residues" evidence="1">
    <location>
        <begin position="479"/>
        <end position="492"/>
    </location>
</feature>
<dbReference type="AlphaFoldDB" id="A0A1H0X3G2"/>
<feature type="compositionally biased region" description="Pro residues" evidence="1">
    <location>
        <begin position="383"/>
        <end position="396"/>
    </location>
</feature>
<dbReference type="STRING" id="641025.SAMN05421507_13119"/>
<dbReference type="OrthoDB" id="3686767at2"/>
<protein>
    <submittedName>
        <fullName evidence="2">Uncharacterized protein</fullName>
    </submittedName>
</protein>
<feature type="compositionally biased region" description="Basic and acidic residues" evidence="1">
    <location>
        <begin position="259"/>
        <end position="271"/>
    </location>
</feature>
<gene>
    <name evidence="2" type="ORF">SAMN05421507_13119</name>
</gene>
<dbReference type="Proteomes" id="UP000199691">
    <property type="component" value="Unassembled WGS sequence"/>
</dbReference>
<feature type="region of interest" description="Disordered" evidence="1">
    <location>
        <begin position="259"/>
        <end position="278"/>
    </location>
</feature>
<feature type="compositionally biased region" description="Pro residues" evidence="1">
    <location>
        <begin position="518"/>
        <end position="530"/>
    </location>
</feature>
<feature type="compositionally biased region" description="Gly residues" evidence="1">
    <location>
        <begin position="405"/>
        <end position="417"/>
    </location>
</feature>
<name>A0A1H0X3G2_9PSEU</name>
<feature type="compositionally biased region" description="Gly residues" evidence="1">
    <location>
        <begin position="685"/>
        <end position="698"/>
    </location>
</feature>
<feature type="compositionally biased region" description="Basic and acidic residues" evidence="1">
    <location>
        <begin position="673"/>
        <end position="682"/>
    </location>
</feature>
<feature type="compositionally biased region" description="Low complexity" evidence="1">
    <location>
        <begin position="576"/>
        <end position="586"/>
    </location>
</feature>
<evidence type="ECO:0000313" key="2">
    <source>
        <dbReference type="EMBL" id="SDP97452.1"/>
    </source>
</evidence>
<feature type="compositionally biased region" description="Gly residues" evidence="1">
    <location>
        <begin position="343"/>
        <end position="382"/>
    </location>
</feature>
<reference evidence="3" key="1">
    <citation type="submission" date="2016-10" db="EMBL/GenBank/DDBJ databases">
        <authorList>
            <person name="Varghese N."/>
            <person name="Submissions S."/>
        </authorList>
    </citation>
    <scope>NUCLEOTIDE SEQUENCE [LARGE SCALE GENOMIC DNA]</scope>
    <source>
        <strain evidence="3">CGMCC 4.6609</strain>
    </source>
</reference>
<dbReference type="RefSeq" id="WP_090105120.1">
    <property type="nucleotide sequence ID" value="NZ_FNIX01000031.1"/>
</dbReference>